<dbReference type="GO" id="GO:0097367">
    <property type="term" value="F:carbohydrate derivative binding"/>
    <property type="evidence" value="ECO:0007669"/>
    <property type="project" value="InterPro"/>
</dbReference>
<keyword evidence="1" id="KW-0413">Isomerase</keyword>
<organism evidence="1">
    <name type="scientific">mine drainage metagenome</name>
    <dbReference type="NCBI Taxonomy" id="410659"/>
    <lineage>
        <taxon>unclassified sequences</taxon>
        <taxon>metagenomes</taxon>
        <taxon>ecological metagenomes</taxon>
    </lineage>
</organism>
<feature type="non-terminal residue" evidence="1">
    <location>
        <position position="157"/>
    </location>
</feature>
<reference evidence="1" key="2">
    <citation type="journal article" date="2014" name="ISME J.">
        <title>Microbial stratification in low pH oxic and suboxic macroscopic growths along an acid mine drainage.</title>
        <authorList>
            <person name="Mendez-Garcia C."/>
            <person name="Mesa V."/>
            <person name="Sprenger R.R."/>
            <person name="Richter M."/>
            <person name="Diez M.S."/>
            <person name="Solano J."/>
            <person name="Bargiela R."/>
            <person name="Golyshina O.V."/>
            <person name="Manteca A."/>
            <person name="Ramos J.L."/>
            <person name="Gallego J.R."/>
            <person name="Llorente I."/>
            <person name="Martins Dos Santos V.A."/>
            <person name="Jensen O.N."/>
            <person name="Pelaez A.I."/>
            <person name="Sanchez J."/>
            <person name="Ferrer M."/>
        </authorList>
    </citation>
    <scope>NUCLEOTIDE SEQUENCE</scope>
</reference>
<comment type="caution">
    <text evidence="1">The sequence shown here is derived from an EMBL/GenBank/DDBJ whole genome shotgun (WGS) entry which is preliminary data.</text>
</comment>
<dbReference type="AlphaFoldDB" id="T0YTQ5"/>
<accession>T0YTQ5</accession>
<gene>
    <name evidence="1" type="ORF">B1A_17064</name>
</gene>
<dbReference type="InterPro" id="IPR046348">
    <property type="entry name" value="SIS_dom_sf"/>
</dbReference>
<dbReference type="EMBL" id="AUZX01012540">
    <property type="protein sequence ID" value="EQD38961.1"/>
    <property type="molecule type" value="Genomic_DNA"/>
</dbReference>
<dbReference type="GO" id="GO:0016853">
    <property type="term" value="F:isomerase activity"/>
    <property type="evidence" value="ECO:0007669"/>
    <property type="project" value="UniProtKB-KW"/>
</dbReference>
<name>T0YTQ5_9ZZZZ</name>
<evidence type="ECO:0000313" key="1">
    <source>
        <dbReference type="EMBL" id="EQD38961.1"/>
    </source>
</evidence>
<proteinExistence type="predicted"/>
<feature type="non-terminal residue" evidence="1">
    <location>
        <position position="1"/>
    </location>
</feature>
<dbReference type="Gene3D" id="3.40.50.10490">
    <property type="entry name" value="Glucose-6-phosphate isomerase like protein, domain 1"/>
    <property type="match status" value="1"/>
</dbReference>
<protein>
    <submittedName>
        <fullName evidence="1">Phosphosugar isomerase</fullName>
    </submittedName>
</protein>
<reference evidence="1" key="1">
    <citation type="submission" date="2013-08" db="EMBL/GenBank/DDBJ databases">
        <authorList>
            <person name="Mendez C."/>
            <person name="Richter M."/>
            <person name="Ferrer M."/>
            <person name="Sanchez J."/>
        </authorList>
    </citation>
    <scope>NUCLEOTIDE SEQUENCE</scope>
</reference>
<dbReference type="GO" id="GO:1901135">
    <property type="term" value="P:carbohydrate derivative metabolic process"/>
    <property type="evidence" value="ECO:0007669"/>
    <property type="project" value="InterPro"/>
</dbReference>
<sequence length="157" mass="17124">VTAGLGPPQRVAFLGGAELRGAAHECALKVLELTAGQVASFWESPLGFRHGPKSLVNEQTQVIVLLSEDDNAHCYDADVVDELRRQYAPQQVFTVGTQCTGADLTFRDIARGWNIPLYVLPAQLLAVAWSRKLGLNVDNPFPEGNLSRVVQGVRLYP</sequence>
<dbReference type="SUPFAM" id="SSF53697">
    <property type="entry name" value="SIS domain"/>
    <property type="match status" value="1"/>
</dbReference>